<dbReference type="Proteomes" id="UP000652761">
    <property type="component" value="Unassembled WGS sequence"/>
</dbReference>
<keyword evidence="3" id="KW-1185">Reference proteome</keyword>
<dbReference type="AlphaFoldDB" id="A0A843W8A4"/>
<dbReference type="EMBL" id="NMUH01003456">
    <property type="protein sequence ID" value="MQM05669.1"/>
    <property type="molecule type" value="Genomic_DNA"/>
</dbReference>
<protein>
    <submittedName>
        <fullName evidence="2">Uncharacterized protein</fullName>
    </submittedName>
</protein>
<reference evidence="2" key="1">
    <citation type="submission" date="2017-07" db="EMBL/GenBank/DDBJ databases">
        <title>Taro Niue Genome Assembly and Annotation.</title>
        <authorList>
            <person name="Atibalentja N."/>
            <person name="Keating K."/>
            <person name="Fields C.J."/>
        </authorList>
    </citation>
    <scope>NUCLEOTIDE SEQUENCE</scope>
    <source>
        <strain evidence="2">Niue_2</strain>
        <tissue evidence="2">Leaf</tissue>
    </source>
</reference>
<evidence type="ECO:0000313" key="3">
    <source>
        <dbReference type="Proteomes" id="UP000652761"/>
    </source>
</evidence>
<proteinExistence type="predicted"/>
<accession>A0A843W8A4</accession>
<gene>
    <name evidence="2" type="ORF">Taro_038480</name>
</gene>
<evidence type="ECO:0000313" key="2">
    <source>
        <dbReference type="EMBL" id="MQM05669.1"/>
    </source>
</evidence>
<feature type="region of interest" description="Disordered" evidence="1">
    <location>
        <begin position="178"/>
        <end position="205"/>
    </location>
</feature>
<dbReference type="OrthoDB" id="1928091at2759"/>
<feature type="compositionally biased region" description="Basic and acidic residues" evidence="1">
    <location>
        <begin position="184"/>
        <end position="195"/>
    </location>
</feature>
<dbReference type="PANTHER" id="PTHR35304:SF3">
    <property type="entry name" value="CATHEPSIN PROPEPTIDE INHIBITOR DOMAIN-CONTAINING PROTEIN"/>
    <property type="match status" value="1"/>
</dbReference>
<comment type="caution">
    <text evidence="2">The sequence shown here is derived from an EMBL/GenBank/DDBJ whole genome shotgun (WGS) entry which is preliminary data.</text>
</comment>
<name>A0A843W8A4_COLES</name>
<evidence type="ECO:0000256" key="1">
    <source>
        <dbReference type="SAM" id="MobiDB-lite"/>
    </source>
</evidence>
<sequence length="205" mass="22746">MMSSSCIARGGCVDVHAPTKLRSTKLYRWAESDAEFLRLISVKEGSGASPGIHVGSPLQSPQLGRQKYLRSYTFSRQEETVSERTRRWLQEKKELKKKKKLGSSYSTQGFGGAVVREVKETLVGASCFVFGAVVRGKHSFSTGRGVEIGDQGFGRFYRCATIPTAILRLRQARAGSVAPFRTQTKGEKEKGRSMELRTSLDYTPK</sequence>
<organism evidence="2 3">
    <name type="scientific">Colocasia esculenta</name>
    <name type="common">Wild taro</name>
    <name type="synonym">Arum esculentum</name>
    <dbReference type="NCBI Taxonomy" id="4460"/>
    <lineage>
        <taxon>Eukaryota</taxon>
        <taxon>Viridiplantae</taxon>
        <taxon>Streptophyta</taxon>
        <taxon>Embryophyta</taxon>
        <taxon>Tracheophyta</taxon>
        <taxon>Spermatophyta</taxon>
        <taxon>Magnoliopsida</taxon>
        <taxon>Liliopsida</taxon>
        <taxon>Araceae</taxon>
        <taxon>Aroideae</taxon>
        <taxon>Colocasieae</taxon>
        <taxon>Colocasia</taxon>
    </lineage>
</organism>
<dbReference type="PANTHER" id="PTHR35304">
    <property type="entry name" value="OS05G0120300 PROTEIN-RELATED"/>
    <property type="match status" value="1"/>
</dbReference>